<dbReference type="EMBL" id="AP026709">
    <property type="protein sequence ID" value="BDQ36329.1"/>
    <property type="molecule type" value="Genomic_DNA"/>
</dbReference>
<organism evidence="2 3">
    <name type="scientific">Pseudodesulfovibrio nedwellii</name>
    <dbReference type="NCBI Taxonomy" id="2973072"/>
    <lineage>
        <taxon>Bacteria</taxon>
        <taxon>Pseudomonadati</taxon>
        <taxon>Thermodesulfobacteriota</taxon>
        <taxon>Desulfovibrionia</taxon>
        <taxon>Desulfovibrionales</taxon>
        <taxon>Desulfovibrionaceae</taxon>
    </lineage>
</organism>
<protein>
    <submittedName>
        <fullName evidence="2">Uncharacterized protein</fullName>
    </submittedName>
</protein>
<gene>
    <name evidence="2" type="ORF">SYK_06890</name>
</gene>
<evidence type="ECO:0000313" key="2">
    <source>
        <dbReference type="EMBL" id="BDQ36329.1"/>
    </source>
</evidence>
<evidence type="ECO:0000256" key="1">
    <source>
        <dbReference type="SAM" id="MobiDB-lite"/>
    </source>
</evidence>
<reference evidence="2 3" key="1">
    <citation type="submission" date="2022-08" db="EMBL/GenBank/DDBJ databases">
        <title>Genome Sequence of the sulphate-reducing bacterium, Pseudodesulfovibrio sp. SYK.</title>
        <authorList>
            <person name="Kondo R."/>
            <person name="Kataoka T."/>
        </authorList>
    </citation>
    <scope>NUCLEOTIDE SEQUENCE [LARGE SCALE GENOMIC DNA]</scope>
    <source>
        <strain evidence="2 3">SYK</strain>
    </source>
</reference>
<feature type="compositionally biased region" description="Polar residues" evidence="1">
    <location>
        <begin position="60"/>
        <end position="75"/>
    </location>
</feature>
<name>A0ABM8AXW5_9BACT</name>
<dbReference type="Proteomes" id="UP001317742">
    <property type="component" value="Chromosome"/>
</dbReference>
<evidence type="ECO:0000313" key="3">
    <source>
        <dbReference type="Proteomes" id="UP001317742"/>
    </source>
</evidence>
<sequence length="89" mass="9752">MDAKLNIHFKRQADGSTLATAVLIEDGNATPRFFRLPIKPEVDPWTVYADVANQAVGYLKSQTEPPTKNKQTGSSPKGRLIQLQGVLTT</sequence>
<proteinExistence type="predicted"/>
<feature type="region of interest" description="Disordered" evidence="1">
    <location>
        <begin position="59"/>
        <end position="89"/>
    </location>
</feature>
<accession>A0ABM8AXW5</accession>
<keyword evidence="3" id="KW-1185">Reference proteome</keyword>